<reference evidence="1" key="2">
    <citation type="submission" date="2019-01" db="EMBL/GenBank/DDBJ databases">
        <authorList>
            <consortium name="NCBI Pathogen Detection Project"/>
        </authorList>
    </citation>
    <scope>NUCLEOTIDE SEQUENCE</scope>
    <source>
        <strain evidence="1">FP18482</strain>
    </source>
</reference>
<feature type="non-terminal residue" evidence="1">
    <location>
        <position position="1"/>
    </location>
</feature>
<dbReference type="EMBL" id="DAAQKZ010000046">
    <property type="protein sequence ID" value="HAD9782915.1"/>
    <property type="molecule type" value="Genomic_DNA"/>
</dbReference>
<name>A0A723QDA9_SALER</name>
<reference evidence="1" key="1">
    <citation type="journal article" date="2018" name="Genome Biol.">
        <title>SKESA: strategic k-mer extension for scrupulous assemblies.</title>
        <authorList>
            <person name="Souvorov A."/>
            <person name="Agarwala R."/>
            <person name="Lipman D.J."/>
        </authorList>
    </citation>
    <scope>NUCLEOTIDE SEQUENCE</scope>
    <source>
        <strain evidence="1">FP18482</strain>
    </source>
</reference>
<sequence>QHSTLVYRVFCAPEKGDARECAAPGAVASNFMEKTNA</sequence>
<organism evidence="1">
    <name type="scientific">Salmonella enterica</name>
    <name type="common">Salmonella choleraesuis</name>
    <dbReference type="NCBI Taxonomy" id="28901"/>
    <lineage>
        <taxon>Bacteria</taxon>
        <taxon>Pseudomonadati</taxon>
        <taxon>Pseudomonadota</taxon>
        <taxon>Gammaproteobacteria</taxon>
        <taxon>Enterobacterales</taxon>
        <taxon>Enterobacteriaceae</taxon>
        <taxon>Salmonella</taxon>
    </lineage>
</organism>
<comment type="caution">
    <text evidence="1">The sequence shown here is derived from an EMBL/GenBank/DDBJ whole genome shotgun (WGS) entry which is preliminary data.</text>
</comment>
<accession>A0A723QDA9</accession>
<proteinExistence type="predicted"/>
<dbReference type="AlphaFoldDB" id="A0A723QDA9"/>
<evidence type="ECO:0000313" key="1">
    <source>
        <dbReference type="EMBL" id="HAD9782915.1"/>
    </source>
</evidence>
<gene>
    <name evidence="1" type="ORF">G1539_25125</name>
</gene>
<protein>
    <submittedName>
        <fullName evidence="1">Transcriptional regulator</fullName>
    </submittedName>
</protein>